<dbReference type="GO" id="GO:0004252">
    <property type="term" value="F:serine-type endopeptidase activity"/>
    <property type="evidence" value="ECO:0007669"/>
    <property type="project" value="UniProtKB-UniRule"/>
</dbReference>
<evidence type="ECO:0000256" key="1">
    <source>
        <dbReference type="ARBA" id="ARBA00011073"/>
    </source>
</evidence>
<dbReference type="Pfam" id="PF17766">
    <property type="entry name" value="fn3_6"/>
    <property type="match status" value="1"/>
</dbReference>
<dbReference type="InterPro" id="IPR037045">
    <property type="entry name" value="S8pro/Inhibitor_I9_sf"/>
</dbReference>
<evidence type="ECO:0000256" key="6">
    <source>
        <dbReference type="PROSITE-ProRule" id="PRU01240"/>
    </source>
</evidence>
<reference evidence="12 13" key="1">
    <citation type="submission" date="2019-11" db="EMBL/GenBank/DDBJ databases">
        <authorList>
            <person name="Jiang L.-Q."/>
        </authorList>
    </citation>
    <scope>NUCLEOTIDE SEQUENCE [LARGE SCALE GENOMIC DNA]</scope>
    <source>
        <strain evidence="12 13">YIM 132087</strain>
    </source>
</reference>
<dbReference type="InterPro" id="IPR023828">
    <property type="entry name" value="Peptidase_S8_Ser-AS"/>
</dbReference>
<sequence length="1050" mass="107201">MHCSRFPHRRSSLRSAAEWRRGPRDNGGCMSRTRARRVSRWAISSLTVVALVGAAPGTAGAAPLVASPGATVAPVAQTEFAPGRYIVTLKKSPVASYTGGTEGIPATKPVDGAKIDLSSTAARRYLTMLARDQAAVAQSAGVAPTDHYSIALNGFTAGLTGEQAQELAANPEVLSVTKDAFVKASDDRVDYDFLKLSGNNGLWKGLGGTKGAGKGIVIGVIDTGVWPESKSFAGEKLGTKADPKNPTKAYKQGSSIVMKKANGQTFTGACETGEEFTADMCNTKLISARWFGDSFLAAYPGDLTNDYESPRDGDGHGTHTGSTAGGNYGVQASVDGYGYGAISGVAPAASIAVYKALWTAADPDNSGGFNSDILAAVDAAVSDGVDVINFSVGSTTESSIDDPIELAFLSAAAAGIFVSASAGNSGPGSSTLDHPSPWLTTVAASTLQPREGSVKLGNGAVYAGASTTVLSQVGPLPLVAASAVALPGAVAADATRCYEGTLDPAKVAGKIVECDRGGNDRVAKSAEVKRAGGTAMILANVTVGGVNGDVHSVPTVHIESPNGNAVKAYAQTAGATATLVPGNITSTPTPYPQIAGFSSRGPSTSTDGNILKPDIAAPGVDILAAIAPASNNGRDFDFLSGTSMAAPHIAGLAALYKQKYPKWSPMAIKSAMMTTAYDLKNADGSKNTDPFAQGAGHVDPSKMFSPGMIFNAGVGDWLSFLEGSGFDTGSGAPAKDPSDYNQASIAVGQLVSSQTVTRSVTSTQPGIYKPQITGVKGFKVAVSPSILFFDRAGQTKSFKVTLTRTDAALGEYSTGFLSWKGAVYTGSKRGFGSIKPMTVRLPIAVKPVALKNTAPVVSIEGTSGSVTWDTFAGFSGPFTTKGFGLAAGVGEDGNVTADGENEYPLTVAEGTKLVRFSAYGPDDSSGADIDLTVYQIIDGVGYAVGQSASASAQEHVDLVAPEAGDYVAVVAGFSNAAGTTSTDYLWRTYTVAPEGGVGSFTTSPASTTVKAGQKVPVTASASGLDANTSYLGWVEFVDGSGSIFEANRSK</sequence>
<protein>
    <submittedName>
        <fullName evidence="12">S8 family serine peptidase</fullName>
    </submittedName>
</protein>
<dbReference type="Gene3D" id="3.50.30.30">
    <property type="match status" value="1"/>
</dbReference>
<dbReference type="Gene3D" id="3.30.70.80">
    <property type="entry name" value="Peptidase S8 propeptide/proteinase inhibitor I9"/>
    <property type="match status" value="1"/>
</dbReference>
<dbReference type="InterPro" id="IPR036852">
    <property type="entry name" value="Peptidase_S8/S53_dom_sf"/>
</dbReference>
<evidence type="ECO:0000256" key="7">
    <source>
        <dbReference type="SAM" id="MobiDB-lite"/>
    </source>
</evidence>
<evidence type="ECO:0000313" key="12">
    <source>
        <dbReference type="EMBL" id="MTD15458.1"/>
    </source>
</evidence>
<evidence type="ECO:0000259" key="10">
    <source>
        <dbReference type="Pfam" id="PF05922"/>
    </source>
</evidence>
<feature type="compositionally biased region" description="Basic residues" evidence="7">
    <location>
        <begin position="1"/>
        <end position="12"/>
    </location>
</feature>
<accession>A0A7K1FMW1</accession>
<dbReference type="PROSITE" id="PS00138">
    <property type="entry name" value="SUBTILASE_SER"/>
    <property type="match status" value="1"/>
</dbReference>
<evidence type="ECO:0000256" key="5">
    <source>
        <dbReference type="PIRSR" id="PIRSR615500-1"/>
    </source>
</evidence>
<dbReference type="Pfam" id="PF00082">
    <property type="entry name" value="Peptidase_S8"/>
    <property type="match status" value="1"/>
</dbReference>
<organism evidence="12 13">
    <name type="scientific">Nakamurella alba</name>
    <dbReference type="NCBI Taxonomy" id="2665158"/>
    <lineage>
        <taxon>Bacteria</taxon>
        <taxon>Bacillati</taxon>
        <taxon>Actinomycetota</taxon>
        <taxon>Actinomycetes</taxon>
        <taxon>Nakamurellales</taxon>
        <taxon>Nakamurellaceae</taxon>
        <taxon>Nakamurella</taxon>
    </lineage>
</organism>
<evidence type="ECO:0000313" key="13">
    <source>
        <dbReference type="Proteomes" id="UP000460221"/>
    </source>
</evidence>
<feature type="domain" description="Peptidase S8/S53" evidence="8">
    <location>
        <begin position="213"/>
        <end position="696"/>
    </location>
</feature>
<dbReference type="PRINTS" id="PR00723">
    <property type="entry name" value="SUBTILISIN"/>
</dbReference>
<evidence type="ECO:0000259" key="11">
    <source>
        <dbReference type="Pfam" id="PF17766"/>
    </source>
</evidence>
<feature type="active site" description="Charge relay system" evidence="5 6">
    <location>
        <position position="222"/>
    </location>
</feature>
<gene>
    <name evidence="12" type="ORF">GIS00_16100</name>
</gene>
<evidence type="ECO:0000256" key="2">
    <source>
        <dbReference type="ARBA" id="ARBA00022670"/>
    </source>
</evidence>
<evidence type="ECO:0000259" key="8">
    <source>
        <dbReference type="Pfam" id="PF00082"/>
    </source>
</evidence>
<dbReference type="InterPro" id="IPR015500">
    <property type="entry name" value="Peptidase_S8_subtilisin-rel"/>
</dbReference>
<dbReference type="InterPro" id="IPR010259">
    <property type="entry name" value="S8pro/Inhibitor_I9"/>
</dbReference>
<dbReference type="Gene3D" id="2.60.40.2310">
    <property type="match status" value="1"/>
</dbReference>
<dbReference type="SUPFAM" id="SSF52743">
    <property type="entry name" value="Subtilisin-like"/>
    <property type="match status" value="1"/>
</dbReference>
<dbReference type="CDD" id="cd02120">
    <property type="entry name" value="PA_subtilisin_like"/>
    <property type="match status" value="1"/>
</dbReference>
<dbReference type="Gene3D" id="2.60.120.380">
    <property type="match status" value="1"/>
</dbReference>
<dbReference type="InterPro" id="IPR041469">
    <property type="entry name" value="Subtilisin-like_FN3"/>
</dbReference>
<proteinExistence type="inferred from homology"/>
<feature type="active site" description="Charge relay system" evidence="5 6">
    <location>
        <position position="643"/>
    </location>
</feature>
<keyword evidence="3 6" id="KW-0378">Hydrolase</keyword>
<dbReference type="InterPro" id="IPR003137">
    <property type="entry name" value="PA_domain"/>
</dbReference>
<comment type="similarity">
    <text evidence="1 6">Belongs to the peptidase S8 family.</text>
</comment>
<evidence type="ECO:0000256" key="4">
    <source>
        <dbReference type="ARBA" id="ARBA00022825"/>
    </source>
</evidence>
<evidence type="ECO:0000256" key="3">
    <source>
        <dbReference type="ARBA" id="ARBA00022801"/>
    </source>
</evidence>
<dbReference type="InterPro" id="IPR034197">
    <property type="entry name" value="Peptidases_S8_3"/>
</dbReference>
<dbReference type="InterPro" id="IPR045051">
    <property type="entry name" value="SBT"/>
</dbReference>
<evidence type="ECO:0000259" key="9">
    <source>
        <dbReference type="Pfam" id="PF02225"/>
    </source>
</evidence>
<keyword evidence="4 6" id="KW-0720">Serine protease</keyword>
<dbReference type="AlphaFoldDB" id="A0A7K1FMW1"/>
<dbReference type="PROSITE" id="PS51892">
    <property type="entry name" value="SUBTILASE"/>
    <property type="match status" value="1"/>
</dbReference>
<dbReference type="CDD" id="cd04852">
    <property type="entry name" value="Peptidases_S8_3"/>
    <property type="match status" value="1"/>
</dbReference>
<comment type="caution">
    <text evidence="12">The sequence shown here is derived from an EMBL/GenBank/DDBJ whole genome shotgun (WGS) entry which is preliminary data.</text>
</comment>
<dbReference type="Proteomes" id="UP000460221">
    <property type="component" value="Unassembled WGS sequence"/>
</dbReference>
<dbReference type="InterPro" id="IPR000209">
    <property type="entry name" value="Peptidase_S8/S53_dom"/>
</dbReference>
<feature type="domain" description="Inhibitor I9" evidence="10">
    <location>
        <begin position="84"/>
        <end position="184"/>
    </location>
</feature>
<keyword evidence="13" id="KW-1185">Reference proteome</keyword>
<dbReference type="PANTHER" id="PTHR10795">
    <property type="entry name" value="PROPROTEIN CONVERTASE SUBTILISIN/KEXIN"/>
    <property type="match status" value="1"/>
</dbReference>
<keyword evidence="2 6" id="KW-0645">Protease</keyword>
<dbReference type="EMBL" id="WLYK01000006">
    <property type="protein sequence ID" value="MTD15458.1"/>
    <property type="molecule type" value="Genomic_DNA"/>
</dbReference>
<feature type="region of interest" description="Disordered" evidence="7">
    <location>
        <begin position="1"/>
        <end position="32"/>
    </location>
</feature>
<dbReference type="SUPFAM" id="SSF54897">
    <property type="entry name" value="Protease propeptides/inhibitors"/>
    <property type="match status" value="1"/>
</dbReference>
<feature type="domain" description="PA" evidence="9">
    <location>
        <begin position="489"/>
        <end position="565"/>
    </location>
</feature>
<feature type="domain" description="Subtilisin-like protease fibronectin type-III" evidence="11">
    <location>
        <begin position="739"/>
        <end position="822"/>
    </location>
</feature>
<dbReference type="Pfam" id="PF05922">
    <property type="entry name" value="Inhibitor_I9"/>
    <property type="match status" value="1"/>
</dbReference>
<feature type="active site" description="Charge relay system" evidence="5 6">
    <location>
        <position position="316"/>
    </location>
</feature>
<dbReference type="Pfam" id="PF02225">
    <property type="entry name" value="PA"/>
    <property type="match status" value="1"/>
</dbReference>
<name>A0A7K1FMW1_9ACTN</name>
<dbReference type="Gene3D" id="3.40.50.200">
    <property type="entry name" value="Peptidase S8/S53 domain"/>
    <property type="match status" value="1"/>
</dbReference>
<dbReference type="GO" id="GO:0006508">
    <property type="term" value="P:proteolysis"/>
    <property type="evidence" value="ECO:0007669"/>
    <property type="project" value="UniProtKB-KW"/>
</dbReference>